<organism evidence="3 4">
    <name type="scientific">Aporhodopirellula rubra</name>
    <dbReference type="NCBI Taxonomy" id="980271"/>
    <lineage>
        <taxon>Bacteria</taxon>
        <taxon>Pseudomonadati</taxon>
        <taxon>Planctomycetota</taxon>
        <taxon>Planctomycetia</taxon>
        <taxon>Pirellulales</taxon>
        <taxon>Pirellulaceae</taxon>
        <taxon>Aporhodopirellula</taxon>
    </lineage>
</organism>
<keyword evidence="1" id="KW-0472">Membrane</keyword>
<comment type="caution">
    <text evidence="3">The sequence shown here is derived from an EMBL/GenBank/DDBJ whole genome shotgun (WGS) entry which is preliminary data.</text>
</comment>
<feature type="domain" description="Tyrosine specific protein phosphatases" evidence="2">
    <location>
        <begin position="140"/>
        <end position="213"/>
    </location>
</feature>
<dbReference type="SUPFAM" id="SSF52799">
    <property type="entry name" value="(Phosphotyrosine protein) phosphatases II"/>
    <property type="match status" value="1"/>
</dbReference>
<feature type="transmembrane region" description="Helical" evidence="1">
    <location>
        <begin position="28"/>
        <end position="51"/>
    </location>
</feature>
<dbReference type="RefSeq" id="WP_184304832.1">
    <property type="nucleotide sequence ID" value="NZ_JACHXU010000006.1"/>
</dbReference>
<proteinExistence type="predicted"/>
<evidence type="ECO:0000259" key="2">
    <source>
        <dbReference type="PROSITE" id="PS50056"/>
    </source>
</evidence>
<reference evidence="3 4" key="1">
    <citation type="submission" date="2020-08" db="EMBL/GenBank/DDBJ databases">
        <title>Genomic Encyclopedia of Type Strains, Phase III (KMG-III): the genomes of soil and plant-associated and newly described type strains.</title>
        <authorList>
            <person name="Whitman W."/>
        </authorList>
    </citation>
    <scope>NUCLEOTIDE SEQUENCE [LARGE SCALE GENOMIC DNA]</scope>
    <source>
        <strain evidence="3 4">CECT 8075</strain>
    </source>
</reference>
<dbReference type="InterPro" id="IPR000340">
    <property type="entry name" value="Dual-sp_phosphatase_cat-dom"/>
</dbReference>
<dbReference type="PANTHER" id="PTHR47216">
    <property type="match status" value="1"/>
</dbReference>
<feature type="transmembrane region" description="Helical" evidence="1">
    <location>
        <begin position="58"/>
        <end position="77"/>
    </location>
</feature>
<dbReference type="PANTHER" id="PTHR47216:SF4">
    <property type="entry name" value="OS01G0859400 PROTEIN"/>
    <property type="match status" value="1"/>
</dbReference>
<keyword evidence="1" id="KW-1133">Transmembrane helix</keyword>
<dbReference type="PROSITE" id="PS00383">
    <property type="entry name" value="TYR_PHOSPHATASE_1"/>
    <property type="match status" value="1"/>
</dbReference>
<dbReference type="EMBL" id="JACHXU010000006">
    <property type="protein sequence ID" value="MBB3206370.1"/>
    <property type="molecule type" value="Genomic_DNA"/>
</dbReference>
<dbReference type="InterPro" id="IPR000387">
    <property type="entry name" value="Tyr_Pase_dom"/>
</dbReference>
<keyword evidence="4" id="KW-1185">Reference proteome</keyword>
<dbReference type="PROSITE" id="PS50056">
    <property type="entry name" value="TYR_PHOSPHATASE_2"/>
    <property type="match status" value="1"/>
</dbReference>
<keyword evidence="1" id="KW-0812">Transmembrane</keyword>
<evidence type="ECO:0000256" key="1">
    <source>
        <dbReference type="SAM" id="Phobius"/>
    </source>
</evidence>
<evidence type="ECO:0000313" key="3">
    <source>
        <dbReference type="EMBL" id="MBB3206370.1"/>
    </source>
</evidence>
<dbReference type="Gene3D" id="3.90.190.10">
    <property type="entry name" value="Protein tyrosine phosphatase superfamily"/>
    <property type="match status" value="1"/>
</dbReference>
<evidence type="ECO:0000313" key="4">
    <source>
        <dbReference type="Proteomes" id="UP000536179"/>
    </source>
</evidence>
<sequence length="220" mass="24546">MKHGLLFSLVTISLFAIAFLRGNTYWLLIYPAISFALVTFAYLGAGSCVFGKRSDGQMSFVLLILLAPYLLVSWLIWHTVRLFSSEPKLNQVTDDLILSRRLLNRELPREVASVVDLTCEFIEPIRLRHSENYISFPMLDASVRTAEELRELAITIESLPNPVLIHCAQGHGRTGLVAAAFLVVSKYVVTPSDAIALIRSVRPGVKLNHEQLQTLKKVAA</sequence>
<dbReference type="Proteomes" id="UP000536179">
    <property type="component" value="Unassembled WGS sequence"/>
</dbReference>
<dbReference type="AlphaFoldDB" id="A0A7W5DXI6"/>
<name>A0A7W5DXI6_9BACT</name>
<dbReference type="InterPro" id="IPR016130">
    <property type="entry name" value="Tyr_Pase_AS"/>
</dbReference>
<dbReference type="Pfam" id="PF00782">
    <property type="entry name" value="DSPc"/>
    <property type="match status" value="1"/>
</dbReference>
<gene>
    <name evidence="3" type="ORF">FHS27_002179</name>
</gene>
<dbReference type="InterPro" id="IPR029021">
    <property type="entry name" value="Prot-tyrosine_phosphatase-like"/>
</dbReference>
<protein>
    <submittedName>
        <fullName evidence="3">Protein-tyrosine phosphatase</fullName>
    </submittedName>
</protein>
<accession>A0A7W5DXI6</accession>